<reference evidence="2" key="1">
    <citation type="submission" date="2016-05" db="EMBL/GenBank/DDBJ databases">
        <title>Whole genome shotgun sequencing of cultured foodborne pathogen.</title>
        <authorList>
            <person name="Zheng J."/>
            <person name="Timme R."/>
            <person name="Allard M."/>
            <person name="Strain E."/>
            <person name="Luo Y."/>
            <person name="Brown E."/>
        </authorList>
    </citation>
    <scope>NUCLEOTIDE SEQUENCE [LARGE SCALE GENOMIC DNA]</scope>
    <source>
        <strain evidence="2">CFSAN034343</strain>
    </source>
</reference>
<proteinExistence type="predicted"/>
<dbReference type="Pfam" id="PF09393">
    <property type="entry name" value="DUF2001"/>
    <property type="match status" value="1"/>
</dbReference>
<dbReference type="RefSeq" id="WP_013372007.1">
    <property type="nucleotide sequence ID" value="NZ_CP127103.1"/>
</dbReference>
<evidence type="ECO:0000313" key="2">
    <source>
        <dbReference type="Proteomes" id="UP000094974"/>
    </source>
</evidence>
<sequence length="148" mass="16988">MERELIGRNLSLQDDNGEDIHTVKEVEVKLTTETLDIVRARRMTKTKQLTGYEIPVKIVMSKLESRLRYRLLEDFKAGKTMFLARITGGLEDRITGNTEKVLITGVHIHGEMDILIAKIDDNNGIDITLEGTATDFDFVEKFPDYMWE</sequence>
<evidence type="ECO:0008006" key="3">
    <source>
        <dbReference type="Google" id="ProtNLM"/>
    </source>
</evidence>
<gene>
    <name evidence="1" type="ORF">A7312_09750</name>
</gene>
<dbReference type="InterPro" id="IPR038628">
    <property type="entry name" value="XkdM-like_sf"/>
</dbReference>
<dbReference type="Proteomes" id="UP000094974">
    <property type="component" value="Unassembled WGS sequence"/>
</dbReference>
<protein>
    <recommendedName>
        <fullName evidence="3">Phage portal protein</fullName>
    </recommendedName>
</protein>
<dbReference type="InterPro" id="IPR018989">
    <property type="entry name" value="DUF2001"/>
</dbReference>
<dbReference type="SUPFAM" id="SSF69279">
    <property type="entry name" value="Phage tail proteins"/>
    <property type="match status" value="1"/>
</dbReference>
<organism evidence="1 2">
    <name type="scientific">Paenibacillus polymyxa</name>
    <name type="common">Bacillus polymyxa</name>
    <dbReference type="NCBI Taxonomy" id="1406"/>
    <lineage>
        <taxon>Bacteria</taxon>
        <taxon>Bacillati</taxon>
        <taxon>Bacillota</taxon>
        <taxon>Bacilli</taxon>
        <taxon>Bacillales</taxon>
        <taxon>Paenibacillaceae</taxon>
        <taxon>Paenibacillus</taxon>
    </lineage>
</organism>
<accession>A0ABX2Z7W4</accession>
<evidence type="ECO:0000313" key="1">
    <source>
        <dbReference type="EMBL" id="ODA07365.1"/>
    </source>
</evidence>
<dbReference type="EMBL" id="LYND01000151">
    <property type="protein sequence ID" value="ODA07365.1"/>
    <property type="molecule type" value="Genomic_DNA"/>
</dbReference>
<comment type="caution">
    <text evidence="1">The sequence shown here is derived from an EMBL/GenBank/DDBJ whole genome shotgun (WGS) entry which is preliminary data.</text>
</comment>
<name>A0ABX2Z7W4_PAEPO</name>
<dbReference type="Gene3D" id="2.30.110.40">
    <property type="entry name" value="Phage tail tube protein"/>
    <property type="match status" value="1"/>
</dbReference>
<keyword evidence="2" id="KW-1185">Reference proteome</keyword>